<dbReference type="InterPro" id="IPR050446">
    <property type="entry name" value="FAD-oxidoreductase/Apoptosis"/>
</dbReference>
<keyword evidence="3" id="KW-0274">FAD</keyword>
<dbReference type="PRINTS" id="PR00469">
    <property type="entry name" value="PNDRDTASEII"/>
</dbReference>
<name>A0ABX7PQZ3_9ACTN</name>
<evidence type="ECO:0000259" key="5">
    <source>
        <dbReference type="Pfam" id="PF07992"/>
    </source>
</evidence>
<sequence length="387" mass="39890">MTRPGAVVVVGESIAGLSAARELRARGYDGPLTMIGREPEGAYARPPLSKEVLRSAAAEAALAYPSADLDLHHVRSPAVALDTSARTVTTESGQVAPYDALLVATGATARRLAAPRQRGELVLRTLADARAIRERMDRAASVIVIGAGFLGMEVASAAAARGLDVTVVDTEPPLRRLLGPYLSDRLSAHAAARGVRVRQVARAVGLAGDPVHGVVLPAGDTLTADLVVTCAGDVPEVGWLSGTALAGPAGITIDERCSTSVPDVFAAGDVARLCPRGGGGGRAPFWSSAVAQGKVAAASMLGQDSPLRPTDDYFWTEVLGVSIKVAGPLPLTGAPSSVDGNVQVGDAILRWDRPGQRTTVVAFGRKVPVGRLRALAHASDPISKEKP</sequence>
<gene>
    <name evidence="6" type="ORF">CFH99_22645</name>
</gene>
<accession>A0ABX7PQZ3</accession>
<reference evidence="6 7" key="1">
    <citation type="submission" date="2017-06" db="EMBL/GenBank/DDBJ databases">
        <title>Complete Genome Sequence of the Soil Carbazole-Degrading Bacterium Nocardioides aromaticivorans IC177.</title>
        <authorList>
            <person name="Vejarano F."/>
            <person name="Suzuki-Minakuchi C."/>
            <person name="Ohtsubo Y."/>
            <person name="Tsuda M."/>
            <person name="Okada K."/>
            <person name="Nojiri H."/>
        </authorList>
    </citation>
    <scope>NUCLEOTIDE SEQUENCE [LARGE SCALE GENOMIC DNA]</scope>
    <source>
        <strain evidence="6 7">IC177</strain>
    </source>
</reference>
<dbReference type="Proteomes" id="UP000662818">
    <property type="component" value="Chromosome"/>
</dbReference>
<dbReference type="Pfam" id="PF07992">
    <property type="entry name" value="Pyr_redox_2"/>
    <property type="match status" value="1"/>
</dbReference>
<organism evidence="6 7">
    <name type="scientific">Nocardioides aromaticivorans</name>
    <dbReference type="NCBI Taxonomy" id="200618"/>
    <lineage>
        <taxon>Bacteria</taxon>
        <taxon>Bacillati</taxon>
        <taxon>Actinomycetota</taxon>
        <taxon>Actinomycetes</taxon>
        <taxon>Propionibacteriales</taxon>
        <taxon>Nocardioidaceae</taxon>
        <taxon>Nocardioides</taxon>
    </lineage>
</organism>
<dbReference type="SUPFAM" id="SSF51905">
    <property type="entry name" value="FAD/NAD(P)-binding domain"/>
    <property type="match status" value="1"/>
</dbReference>
<evidence type="ECO:0000313" key="6">
    <source>
        <dbReference type="EMBL" id="QSR28428.1"/>
    </source>
</evidence>
<dbReference type="RefSeq" id="WP_207007214.1">
    <property type="nucleotide sequence ID" value="NZ_CP022295.1"/>
</dbReference>
<protein>
    <submittedName>
        <fullName evidence="6">Ferredoxin reductase</fullName>
    </submittedName>
</protein>
<feature type="domain" description="FAD/NAD(P)-binding" evidence="5">
    <location>
        <begin position="7"/>
        <end position="293"/>
    </location>
</feature>
<comment type="cofactor">
    <cofactor evidence="1">
        <name>FAD</name>
        <dbReference type="ChEBI" id="CHEBI:57692"/>
    </cofactor>
</comment>
<dbReference type="Gene3D" id="3.50.50.60">
    <property type="entry name" value="FAD/NAD(P)-binding domain"/>
    <property type="match status" value="2"/>
</dbReference>
<evidence type="ECO:0000256" key="1">
    <source>
        <dbReference type="ARBA" id="ARBA00001974"/>
    </source>
</evidence>
<dbReference type="EMBL" id="CP022295">
    <property type="protein sequence ID" value="QSR28428.1"/>
    <property type="molecule type" value="Genomic_DNA"/>
</dbReference>
<keyword evidence="4" id="KW-0560">Oxidoreductase</keyword>
<dbReference type="PANTHER" id="PTHR43557">
    <property type="entry name" value="APOPTOSIS-INDUCING FACTOR 1"/>
    <property type="match status" value="1"/>
</dbReference>
<evidence type="ECO:0000256" key="2">
    <source>
        <dbReference type="ARBA" id="ARBA00022630"/>
    </source>
</evidence>
<evidence type="ECO:0000256" key="4">
    <source>
        <dbReference type="ARBA" id="ARBA00023002"/>
    </source>
</evidence>
<keyword evidence="7" id="KW-1185">Reference proteome</keyword>
<dbReference type="InterPro" id="IPR023753">
    <property type="entry name" value="FAD/NAD-binding_dom"/>
</dbReference>
<evidence type="ECO:0000256" key="3">
    <source>
        <dbReference type="ARBA" id="ARBA00022827"/>
    </source>
</evidence>
<proteinExistence type="predicted"/>
<keyword evidence="2" id="KW-0285">Flavoprotein</keyword>
<evidence type="ECO:0000313" key="7">
    <source>
        <dbReference type="Proteomes" id="UP000662818"/>
    </source>
</evidence>
<dbReference type="PANTHER" id="PTHR43557:SF2">
    <property type="entry name" value="RIESKE DOMAIN-CONTAINING PROTEIN-RELATED"/>
    <property type="match status" value="1"/>
</dbReference>
<dbReference type="InterPro" id="IPR036188">
    <property type="entry name" value="FAD/NAD-bd_sf"/>
</dbReference>
<dbReference type="PRINTS" id="PR00368">
    <property type="entry name" value="FADPNR"/>
</dbReference>